<evidence type="ECO:0000313" key="1">
    <source>
        <dbReference type="EMBL" id="NDW05872.1"/>
    </source>
</evidence>
<dbReference type="CDD" id="cd16413">
    <property type="entry name" value="DGQHR_domain"/>
    <property type="match status" value="1"/>
</dbReference>
<accession>A0A6N9T5L8</accession>
<dbReference type="InterPro" id="IPR017601">
    <property type="entry name" value="DGQHR-contain_dom"/>
</dbReference>
<organism evidence="1 2">
    <name type="scientific">Jiella pacifica</name>
    <dbReference type="NCBI Taxonomy" id="2696469"/>
    <lineage>
        <taxon>Bacteria</taxon>
        <taxon>Pseudomonadati</taxon>
        <taxon>Pseudomonadota</taxon>
        <taxon>Alphaproteobacteria</taxon>
        <taxon>Hyphomicrobiales</taxon>
        <taxon>Aurantimonadaceae</taxon>
        <taxon>Jiella</taxon>
    </lineage>
</organism>
<gene>
    <name evidence="1" type="ORF">GTK09_15725</name>
</gene>
<dbReference type="Pfam" id="PF14072">
    <property type="entry name" value="DndB"/>
    <property type="match status" value="1"/>
</dbReference>
<dbReference type="RefSeq" id="WP_163464177.1">
    <property type="nucleotide sequence ID" value="NZ_JAAAMG010000012.1"/>
</dbReference>
<keyword evidence="2" id="KW-1185">Reference proteome</keyword>
<comment type="caution">
    <text evidence="1">The sequence shown here is derived from an EMBL/GenBank/DDBJ whole genome shotgun (WGS) entry which is preliminary data.</text>
</comment>
<sequence length="795" mass="90209">MAIRYSLSGLVEKEALDNAARRRAGRKEYHPNPPTHIDEEILKKLTQHEVAQGWHVEKQYKRRTRMFRAKASDVQLEDDVWMLFYRMQFTCMNSDRHFFINDIHDEKDRQVDIVAKDDETIYFIECTHKASPGRKSVTHIIQKFVTIRNRIRSQVQKDLVDGKSIQIKFLIATRGFEWPAPDIERARAEGIGILRDEDIEYFEELVKLLRGGARYQLNARYFANKKTPMLENKVFASRIRVGGRAAYHFMASPFDILKISSISHRARTSTNDLKSYQRMVNSKRLEDIGKFISDNGSFPTNIVCNFRTKKHVRFEPIEKHGDVEYGKLTLPGLYGCLMIIDGQHRLYGYTYADTDYGNDKSAVSILAYDGLSIEEEIEIFVDINTKQKRVSPSLAAEIRASIGLDQDDARDKVSAICTHVGQRLELDPRSPFHGSIKSEMDKKNPDRIITLVNVAEGLRKHNLIASATKNGDDYQFVCGPLSVGKDDAEANVAKATEVMIGLLNTARTAAPDNWAKRDADGGFWFTNTGYRTIVRLASSVLQYLATSRGFDAKNEPAQRIVSTLAPFIRFAVAYVESGGRERTSSFRSRSGAGGIDQNSRLLEIALCEQSALDYKPQLIVDFINERDHEGTTEARSKIAKYTKTLLVVVKRNLESLYQAHDEEWWFQGVPPEVQSHCNEAVTKDKGMSDRWDHVGLEQIVEIIEKSGNWRSFKQLMNAKTNRGSRKDQVLAEIKTIIPIRDDLKDQDVTLSKTQVSQIEDFAVLVAEMASELGFNDNAFEEAAAEGDSIQATASY</sequence>
<evidence type="ECO:0000313" key="2">
    <source>
        <dbReference type="Proteomes" id="UP000469011"/>
    </source>
</evidence>
<dbReference type="EMBL" id="JAAAMG010000012">
    <property type="protein sequence ID" value="NDW05872.1"/>
    <property type="molecule type" value="Genomic_DNA"/>
</dbReference>
<reference evidence="1 2" key="1">
    <citation type="submission" date="2020-01" db="EMBL/GenBank/DDBJ databases">
        <title>Jiella pacifica sp. nov.</title>
        <authorList>
            <person name="Xue Z."/>
            <person name="Zhu S."/>
            <person name="Chen J."/>
            <person name="Yang J."/>
        </authorList>
    </citation>
    <scope>NUCLEOTIDE SEQUENCE [LARGE SCALE GENOMIC DNA]</scope>
    <source>
        <strain evidence="1 2">40Bstr34</strain>
    </source>
</reference>
<dbReference type="InterPro" id="IPR017642">
    <property type="entry name" value="DNA_S_mod_DndB"/>
</dbReference>
<name>A0A6N9T5L8_9HYPH</name>
<dbReference type="NCBIfam" id="TIGR03187">
    <property type="entry name" value="DGQHR"/>
    <property type="match status" value="1"/>
</dbReference>
<protein>
    <submittedName>
        <fullName evidence="1">DGQHR domain-containing protein</fullName>
    </submittedName>
</protein>
<dbReference type="AlphaFoldDB" id="A0A6N9T5L8"/>
<dbReference type="Proteomes" id="UP000469011">
    <property type="component" value="Unassembled WGS sequence"/>
</dbReference>
<proteinExistence type="predicted"/>